<evidence type="ECO:0008006" key="4">
    <source>
        <dbReference type="Google" id="ProtNLM"/>
    </source>
</evidence>
<name>A0AAV3TWH9_9ALTE</name>
<organism evidence="2 3">
    <name type="scientific">Halioxenophilus aromaticivorans</name>
    <dbReference type="NCBI Taxonomy" id="1306992"/>
    <lineage>
        <taxon>Bacteria</taxon>
        <taxon>Pseudomonadati</taxon>
        <taxon>Pseudomonadota</taxon>
        <taxon>Gammaproteobacteria</taxon>
        <taxon>Alteromonadales</taxon>
        <taxon>Alteromonadaceae</taxon>
        <taxon>Halioxenophilus</taxon>
    </lineage>
</organism>
<proteinExistence type="predicted"/>
<sequence>MQHPKSQTGASLPAQQLPKLNITEQLSTSPNTTVATKVAGHSQDPQPALWRIEMTLPAKISSGKYSFSVLSNQPLAPGTPVVITATQDESAQQSHALQKLMPMVNAGIQLARTEGRPMANLVQLAQAIQQSPRSESILGKSNLEALQGFASFGITKHSEIKDLIAKLGVVSEQSSQMKTLASSTLADLINNTAGRAMSPTQGSTMVTPSPVETAGQESEETHDTIKQQLLSLLVSLVASNKSDGTADIERAAAKDPLMALLSFLNKPVTASEGDNSPKDVKAAREQLILVLRQVLLGLQGNGLQNLADKQAKKDADSTPTTLLTVDLPIHWSQSIGKATLSIQQREQYGQSDDDDDQGAVKSWQFELTMDFPGDRILTTRCNLDESRVRVQFWANTESFKRMIDQRLSKLKKAMEVDGICVDYCGCVAGMAPQNTSHTGLQTMINTKV</sequence>
<comment type="caution">
    <text evidence="2">The sequence shown here is derived from an EMBL/GenBank/DDBJ whole genome shotgun (WGS) entry which is preliminary data.</text>
</comment>
<feature type="region of interest" description="Disordered" evidence="1">
    <location>
        <begin position="1"/>
        <end position="27"/>
    </location>
</feature>
<accession>A0AAV3TWH9</accession>
<feature type="compositionally biased region" description="Polar residues" evidence="1">
    <location>
        <begin position="1"/>
        <end position="14"/>
    </location>
</feature>
<protein>
    <recommendedName>
        <fullName evidence="4">Flagellar hook-length control protein-like C-terminal domain-containing protein</fullName>
    </recommendedName>
</protein>
<evidence type="ECO:0000313" key="2">
    <source>
        <dbReference type="EMBL" id="GAA4929183.1"/>
    </source>
</evidence>
<dbReference type="Proteomes" id="UP001409585">
    <property type="component" value="Unassembled WGS sequence"/>
</dbReference>
<evidence type="ECO:0000256" key="1">
    <source>
        <dbReference type="SAM" id="MobiDB-lite"/>
    </source>
</evidence>
<dbReference type="AlphaFoldDB" id="A0AAV3TWH9"/>
<gene>
    <name evidence="2" type="ORF">GCM10025791_01050</name>
</gene>
<keyword evidence="3" id="KW-1185">Reference proteome</keyword>
<reference evidence="3" key="1">
    <citation type="journal article" date="2019" name="Int. J. Syst. Evol. Microbiol.">
        <title>The Global Catalogue of Microorganisms (GCM) 10K type strain sequencing project: providing services to taxonomists for standard genome sequencing and annotation.</title>
        <authorList>
            <consortium name="The Broad Institute Genomics Platform"/>
            <consortium name="The Broad Institute Genome Sequencing Center for Infectious Disease"/>
            <person name="Wu L."/>
            <person name="Ma J."/>
        </authorList>
    </citation>
    <scope>NUCLEOTIDE SEQUENCE [LARGE SCALE GENOMIC DNA]</scope>
    <source>
        <strain evidence="3">JCM 19134</strain>
    </source>
</reference>
<dbReference type="EMBL" id="BAABLX010000001">
    <property type="protein sequence ID" value="GAA4929183.1"/>
    <property type="molecule type" value="Genomic_DNA"/>
</dbReference>
<evidence type="ECO:0000313" key="3">
    <source>
        <dbReference type="Proteomes" id="UP001409585"/>
    </source>
</evidence>